<evidence type="ECO:0000313" key="6">
    <source>
        <dbReference type="Proteomes" id="UP000501387"/>
    </source>
</evidence>
<sequence>MERNTLGHSGLQVPPLTLGSYHVYDRMSQEEIVDLLRTAVDAGINWFDVGHYASAANPERRVSDTDIRFGWARIAAGIKREDYIHTEKLWFGGPRPTFKAQLAESLPRAQVDAADIVIENPDTAYHFGTPHDMKDIVTQMAGVIDAGLSRFWGINHATPAEIREACEFADREGMPLPTVLQLPYSAIARRMAEDPDLVEVMTDFDLTIQASNTLAVGVLVGRPAAQAGRPLGPDGMTAHAERVAGEFAQIAESLEATPAQLAIAFTLANPHVASVIAGMSKRSQLEDNLGAISLLSRVGAAGIRDALSALPQNERELSVGELEN</sequence>
<keyword evidence="3" id="KW-0560">Oxidoreductase</keyword>
<proteinExistence type="inferred from homology"/>
<dbReference type="PANTHER" id="PTHR43150:SF2">
    <property type="entry name" value="HYPERKINETIC, ISOFORM M"/>
    <property type="match status" value="1"/>
</dbReference>
<dbReference type="InterPro" id="IPR005399">
    <property type="entry name" value="K_chnl_volt-dep_bsu_KCNAB-rel"/>
</dbReference>
<dbReference type="Gene3D" id="3.20.20.100">
    <property type="entry name" value="NADP-dependent oxidoreductase domain"/>
    <property type="match status" value="1"/>
</dbReference>
<dbReference type="RefSeq" id="WP_166324291.1">
    <property type="nucleotide sequence ID" value="NZ_CP049934.1"/>
</dbReference>
<dbReference type="AlphaFoldDB" id="A0A6G8FKD6"/>
<dbReference type="Proteomes" id="UP000501387">
    <property type="component" value="Chromosome"/>
</dbReference>
<dbReference type="EMBL" id="CP049934">
    <property type="protein sequence ID" value="QIM16821.1"/>
    <property type="molecule type" value="Genomic_DNA"/>
</dbReference>
<dbReference type="SUPFAM" id="SSF51430">
    <property type="entry name" value="NAD(P)-linked oxidoreductase"/>
    <property type="match status" value="1"/>
</dbReference>
<feature type="domain" description="NADP-dependent oxidoreductase" evidence="4">
    <location>
        <begin position="16"/>
        <end position="293"/>
    </location>
</feature>
<evidence type="ECO:0000256" key="1">
    <source>
        <dbReference type="ARBA" id="ARBA00006515"/>
    </source>
</evidence>
<comment type="similarity">
    <text evidence="1">Belongs to the shaker potassium channel beta subunit family.</text>
</comment>
<protein>
    <submittedName>
        <fullName evidence="5">Aldo/keto reductase</fullName>
    </submittedName>
</protein>
<dbReference type="GO" id="GO:0016491">
    <property type="term" value="F:oxidoreductase activity"/>
    <property type="evidence" value="ECO:0007669"/>
    <property type="project" value="UniProtKB-KW"/>
</dbReference>
<dbReference type="InterPro" id="IPR023210">
    <property type="entry name" value="NADP_OxRdtase_dom"/>
</dbReference>
<dbReference type="PANTHER" id="PTHR43150">
    <property type="entry name" value="HYPERKINETIC, ISOFORM M"/>
    <property type="match status" value="1"/>
</dbReference>
<evidence type="ECO:0000313" key="5">
    <source>
        <dbReference type="EMBL" id="QIM16821.1"/>
    </source>
</evidence>
<evidence type="ECO:0000256" key="3">
    <source>
        <dbReference type="ARBA" id="ARBA00023002"/>
    </source>
</evidence>
<reference evidence="5 6" key="1">
    <citation type="submission" date="2020-03" db="EMBL/GenBank/DDBJ databases">
        <title>Leucobacter sp. nov., isolated from beetles.</title>
        <authorList>
            <person name="Hyun D.-W."/>
            <person name="Bae J.-W."/>
        </authorList>
    </citation>
    <scope>NUCLEOTIDE SEQUENCE [LARGE SCALE GENOMIC DNA]</scope>
    <source>
        <strain evidence="5 6">HDW9B</strain>
    </source>
</reference>
<evidence type="ECO:0000256" key="2">
    <source>
        <dbReference type="ARBA" id="ARBA00022857"/>
    </source>
</evidence>
<keyword evidence="6" id="KW-1185">Reference proteome</keyword>
<dbReference type="Pfam" id="PF00248">
    <property type="entry name" value="Aldo_ket_red"/>
    <property type="match status" value="1"/>
</dbReference>
<name>A0A6G8FKD6_9MICO</name>
<keyword evidence="2" id="KW-0521">NADP</keyword>
<dbReference type="InterPro" id="IPR036812">
    <property type="entry name" value="NAD(P)_OxRdtase_dom_sf"/>
</dbReference>
<accession>A0A6G8FKD6</accession>
<evidence type="ECO:0000259" key="4">
    <source>
        <dbReference type="Pfam" id="PF00248"/>
    </source>
</evidence>
<organism evidence="5 6">
    <name type="scientific">Leucobacter insecticola</name>
    <dbReference type="NCBI Taxonomy" id="2714934"/>
    <lineage>
        <taxon>Bacteria</taxon>
        <taxon>Bacillati</taxon>
        <taxon>Actinomycetota</taxon>
        <taxon>Actinomycetes</taxon>
        <taxon>Micrococcales</taxon>
        <taxon>Microbacteriaceae</taxon>
        <taxon>Leucobacter</taxon>
    </lineage>
</organism>
<gene>
    <name evidence="5" type="ORF">G7067_11085</name>
</gene>
<dbReference type="KEGG" id="lins:G7067_11085"/>